<dbReference type="AlphaFoldDB" id="A0A1M7HWE5"/>
<evidence type="ECO:0000313" key="2">
    <source>
        <dbReference type="EMBL" id="SHM32653.1"/>
    </source>
</evidence>
<keyword evidence="3" id="KW-1185">Reference proteome</keyword>
<dbReference type="STRING" id="1419482.SAMN05444266_107402"/>
<evidence type="ECO:0000313" key="3">
    <source>
        <dbReference type="Proteomes" id="UP000184420"/>
    </source>
</evidence>
<dbReference type="SUPFAM" id="SSF53474">
    <property type="entry name" value="alpha/beta-Hydrolases"/>
    <property type="match status" value="1"/>
</dbReference>
<protein>
    <recommendedName>
        <fullName evidence="1">Serine aminopeptidase S33 domain-containing protein</fullName>
    </recommendedName>
</protein>
<organism evidence="2 3">
    <name type="scientific">Chitinophaga jiangningensis</name>
    <dbReference type="NCBI Taxonomy" id="1419482"/>
    <lineage>
        <taxon>Bacteria</taxon>
        <taxon>Pseudomonadati</taxon>
        <taxon>Bacteroidota</taxon>
        <taxon>Chitinophagia</taxon>
        <taxon>Chitinophagales</taxon>
        <taxon>Chitinophagaceae</taxon>
        <taxon>Chitinophaga</taxon>
    </lineage>
</organism>
<proteinExistence type="predicted"/>
<dbReference type="InterPro" id="IPR052920">
    <property type="entry name" value="DNA-binding_regulatory"/>
</dbReference>
<dbReference type="InterPro" id="IPR022742">
    <property type="entry name" value="Hydrolase_4"/>
</dbReference>
<dbReference type="EMBL" id="FRBL01000007">
    <property type="protein sequence ID" value="SHM32653.1"/>
    <property type="molecule type" value="Genomic_DNA"/>
</dbReference>
<dbReference type="PANTHER" id="PTHR43358:SF4">
    <property type="entry name" value="ALPHA_BETA HYDROLASE FOLD-1 DOMAIN-CONTAINING PROTEIN"/>
    <property type="match status" value="1"/>
</dbReference>
<dbReference type="PANTHER" id="PTHR43358">
    <property type="entry name" value="ALPHA/BETA-HYDROLASE"/>
    <property type="match status" value="1"/>
</dbReference>
<dbReference type="Pfam" id="PF12146">
    <property type="entry name" value="Hydrolase_4"/>
    <property type="match status" value="1"/>
</dbReference>
<dbReference type="Proteomes" id="UP000184420">
    <property type="component" value="Unassembled WGS sequence"/>
</dbReference>
<evidence type="ECO:0000259" key="1">
    <source>
        <dbReference type="Pfam" id="PF12146"/>
    </source>
</evidence>
<accession>A0A1M7HWE5</accession>
<feature type="domain" description="Serine aminopeptidase S33" evidence="1">
    <location>
        <begin position="96"/>
        <end position="206"/>
    </location>
</feature>
<name>A0A1M7HWE5_9BACT</name>
<sequence length="313" mass="35642">MKLLKRLGYLLLALFLLLNVIAAFHAWKFTHFYNDPNHINKKPEQMAVGEKMQMVLLGVRISKSVIKHFPDTVYKDVNLKTAKGIRINSWWIPVAHPIGNVILFHGYNGSKQGPLPEAAYFRSLGYNTLLVDFRAHGNSGGNTCSIGFYEKEEVKLAMEYVQAQSQKPIVLWGVSMGAAAILNSIAQYRLQPAKIIIECPYATLVDAVNSRMRSVHLPTTPLSQLLTFWGGLEQGFWGFGMQPAEYAKKVTMPTLYFWGKADIRVMQHETLSVFNNLATKNKKLYMVEKAGHESFCRKVPTEWRREVLHFLKH</sequence>
<dbReference type="InterPro" id="IPR029058">
    <property type="entry name" value="AB_hydrolase_fold"/>
</dbReference>
<gene>
    <name evidence="2" type="ORF">SAMN05444266_107402</name>
</gene>
<dbReference type="OrthoDB" id="9777090at2"/>
<reference evidence="2 3" key="1">
    <citation type="submission" date="2016-11" db="EMBL/GenBank/DDBJ databases">
        <authorList>
            <person name="Jaros S."/>
            <person name="Januszkiewicz K."/>
            <person name="Wedrychowicz H."/>
        </authorList>
    </citation>
    <scope>NUCLEOTIDE SEQUENCE [LARGE SCALE GENOMIC DNA]</scope>
    <source>
        <strain evidence="2 3">DSM 27406</strain>
    </source>
</reference>
<dbReference type="RefSeq" id="WP_073084506.1">
    <property type="nucleotide sequence ID" value="NZ_FRBL01000007.1"/>
</dbReference>
<dbReference type="Gene3D" id="3.40.50.1820">
    <property type="entry name" value="alpha/beta hydrolase"/>
    <property type="match status" value="1"/>
</dbReference>